<keyword evidence="2" id="KW-1133">Transmembrane helix</keyword>
<evidence type="ECO:0000256" key="1">
    <source>
        <dbReference type="SAM" id="MobiDB-lite"/>
    </source>
</evidence>
<name>A0ABW6MBD5_9ACTN</name>
<evidence type="ECO:0000259" key="3">
    <source>
        <dbReference type="Pfam" id="PF01471"/>
    </source>
</evidence>
<feature type="region of interest" description="Disordered" evidence="1">
    <location>
        <begin position="59"/>
        <end position="83"/>
    </location>
</feature>
<dbReference type="Proteomes" id="UP001601303">
    <property type="component" value="Unassembled WGS sequence"/>
</dbReference>
<dbReference type="Gene3D" id="1.10.101.10">
    <property type="entry name" value="PGBD-like superfamily/PGBD"/>
    <property type="match status" value="1"/>
</dbReference>
<feature type="compositionally biased region" description="Basic and acidic residues" evidence="1">
    <location>
        <begin position="167"/>
        <end position="178"/>
    </location>
</feature>
<keyword evidence="2" id="KW-0812">Transmembrane</keyword>
<dbReference type="InterPro" id="IPR036365">
    <property type="entry name" value="PGBD-like_sf"/>
</dbReference>
<feature type="compositionally biased region" description="Polar residues" evidence="1">
    <location>
        <begin position="251"/>
        <end position="260"/>
    </location>
</feature>
<dbReference type="Pfam" id="PF01471">
    <property type="entry name" value="PG_binding_1"/>
    <property type="match status" value="1"/>
</dbReference>
<dbReference type="SUPFAM" id="SSF47090">
    <property type="entry name" value="PGBD-like"/>
    <property type="match status" value="1"/>
</dbReference>
<proteinExistence type="predicted"/>
<feature type="domain" description="Peptidoglycan binding-like" evidence="3">
    <location>
        <begin position="268"/>
        <end position="325"/>
    </location>
</feature>
<protein>
    <submittedName>
        <fullName evidence="4">Peptidoglycan-binding protein</fullName>
    </submittedName>
</protein>
<keyword evidence="5" id="KW-1185">Reference proteome</keyword>
<feature type="region of interest" description="Disordered" evidence="1">
    <location>
        <begin position="165"/>
        <end position="272"/>
    </location>
</feature>
<reference evidence="4 5" key="1">
    <citation type="submission" date="2024-10" db="EMBL/GenBank/DDBJ databases">
        <title>The Natural Products Discovery Center: Release of the First 8490 Sequenced Strains for Exploring Actinobacteria Biosynthetic Diversity.</title>
        <authorList>
            <person name="Kalkreuter E."/>
            <person name="Kautsar S.A."/>
            <person name="Yang D."/>
            <person name="Bader C.D."/>
            <person name="Teijaro C.N."/>
            <person name="Fluegel L."/>
            <person name="Davis C.M."/>
            <person name="Simpson J.R."/>
            <person name="Lauterbach L."/>
            <person name="Steele A.D."/>
            <person name="Gui C."/>
            <person name="Meng S."/>
            <person name="Li G."/>
            <person name="Viehrig K."/>
            <person name="Ye F."/>
            <person name="Su P."/>
            <person name="Kiefer A.F."/>
            <person name="Nichols A."/>
            <person name="Cepeda A.J."/>
            <person name="Yan W."/>
            <person name="Fan B."/>
            <person name="Jiang Y."/>
            <person name="Adhikari A."/>
            <person name="Zheng C.-J."/>
            <person name="Schuster L."/>
            <person name="Cowan T.M."/>
            <person name="Smanski M.J."/>
            <person name="Chevrette M.G."/>
            <person name="De Carvalho L.P.S."/>
            <person name="Shen B."/>
        </authorList>
    </citation>
    <scope>NUCLEOTIDE SEQUENCE [LARGE SCALE GENOMIC DNA]</scope>
    <source>
        <strain evidence="4 5">NPDC006488</strain>
    </source>
</reference>
<evidence type="ECO:0000313" key="4">
    <source>
        <dbReference type="EMBL" id="MFE9603436.1"/>
    </source>
</evidence>
<dbReference type="EMBL" id="JBIAHM010000013">
    <property type="protein sequence ID" value="MFE9603436.1"/>
    <property type="molecule type" value="Genomic_DNA"/>
</dbReference>
<feature type="region of interest" description="Disordered" evidence="1">
    <location>
        <begin position="97"/>
        <end position="134"/>
    </location>
</feature>
<dbReference type="InterPro" id="IPR002477">
    <property type="entry name" value="Peptidoglycan-bd-like"/>
</dbReference>
<gene>
    <name evidence="4" type="ORF">ACFYNQ_33330</name>
</gene>
<dbReference type="RefSeq" id="WP_388112043.1">
    <property type="nucleotide sequence ID" value="NZ_JBIAHM010000013.1"/>
</dbReference>
<comment type="caution">
    <text evidence="4">The sequence shown here is derived from an EMBL/GenBank/DDBJ whole genome shotgun (WGS) entry which is preliminary data.</text>
</comment>
<evidence type="ECO:0000256" key="2">
    <source>
        <dbReference type="SAM" id="Phobius"/>
    </source>
</evidence>
<dbReference type="InterPro" id="IPR036366">
    <property type="entry name" value="PGBDSf"/>
</dbReference>
<feature type="region of interest" description="Disordered" evidence="1">
    <location>
        <begin position="1"/>
        <end position="27"/>
    </location>
</feature>
<sequence length="332" mass="34013">MNEAKGHICPQCGAPRAADGSPSCTCTQRASDALRDARTAEAAAAEDFDPLRIRPYVELDGTAHEQTHLQAPAPPEGETQRLPAVEQTMPLRAVPPTAPAAGPGMTDLNLFEVGGDTPEPPTDADPEADGDHPRRRRRTVLLAAAGAVVAVVAAAGFASGMFSYETPSRDEAAPKDVRASVPTVSKSTAPATPSTSASTSVQPTSASPSPTLSASPSPSTSSSPSATASRSPAASPTPTTSATASGASATDRQGGSSTAPVLQRGDEGPEVTELQLRLTQLNLYTGPDNGVFDKQVQSSVRTYQLARGIQSDTLGVYGAATRAKLESETTEP</sequence>
<keyword evidence="2" id="KW-0472">Membrane</keyword>
<evidence type="ECO:0000313" key="5">
    <source>
        <dbReference type="Proteomes" id="UP001601303"/>
    </source>
</evidence>
<feature type="transmembrane region" description="Helical" evidence="2">
    <location>
        <begin position="140"/>
        <end position="164"/>
    </location>
</feature>
<organism evidence="4 5">
    <name type="scientific">Streptomyces hokutonensis</name>
    <dbReference type="NCBI Taxonomy" id="1306990"/>
    <lineage>
        <taxon>Bacteria</taxon>
        <taxon>Bacillati</taxon>
        <taxon>Actinomycetota</taxon>
        <taxon>Actinomycetes</taxon>
        <taxon>Kitasatosporales</taxon>
        <taxon>Streptomycetaceae</taxon>
        <taxon>Streptomyces</taxon>
    </lineage>
</organism>
<accession>A0ABW6MBD5</accession>
<feature type="compositionally biased region" description="Low complexity" evidence="1">
    <location>
        <begin position="182"/>
        <end position="250"/>
    </location>
</feature>